<evidence type="ECO:0000313" key="3">
    <source>
        <dbReference type="Proteomes" id="UP001153076"/>
    </source>
</evidence>
<keyword evidence="3" id="KW-1185">Reference proteome</keyword>
<protein>
    <submittedName>
        <fullName evidence="2">Uncharacterized protein</fullName>
    </submittedName>
</protein>
<evidence type="ECO:0000313" key="2">
    <source>
        <dbReference type="EMBL" id="KAJ8424621.1"/>
    </source>
</evidence>
<reference evidence="2" key="1">
    <citation type="submission" date="2022-04" db="EMBL/GenBank/DDBJ databases">
        <title>Carnegiea gigantea Genome sequencing and assembly v2.</title>
        <authorList>
            <person name="Copetti D."/>
            <person name="Sanderson M.J."/>
            <person name="Burquez A."/>
            <person name="Wojciechowski M.F."/>
        </authorList>
    </citation>
    <scope>NUCLEOTIDE SEQUENCE</scope>
    <source>
        <strain evidence="2">SGP5-SGP5p</strain>
        <tissue evidence="2">Aerial part</tissue>
    </source>
</reference>
<comment type="caution">
    <text evidence="2">The sequence shown here is derived from an EMBL/GenBank/DDBJ whole genome shotgun (WGS) entry which is preliminary data.</text>
</comment>
<accession>A0A9Q1GSN0</accession>
<feature type="region of interest" description="Disordered" evidence="1">
    <location>
        <begin position="232"/>
        <end position="299"/>
    </location>
</feature>
<evidence type="ECO:0000256" key="1">
    <source>
        <dbReference type="SAM" id="MobiDB-lite"/>
    </source>
</evidence>
<feature type="compositionally biased region" description="Basic and acidic residues" evidence="1">
    <location>
        <begin position="239"/>
        <end position="283"/>
    </location>
</feature>
<gene>
    <name evidence="2" type="ORF">Cgig2_034187</name>
</gene>
<dbReference type="EMBL" id="JAKOGI010001634">
    <property type="protein sequence ID" value="KAJ8424621.1"/>
    <property type="molecule type" value="Genomic_DNA"/>
</dbReference>
<organism evidence="2 3">
    <name type="scientific">Carnegiea gigantea</name>
    <dbReference type="NCBI Taxonomy" id="171969"/>
    <lineage>
        <taxon>Eukaryota</taxon>
        <taxon>Viridiplantae</taxon>
        <taxon>Streptophyta</taxon>
        <taxon>Embryophyta</taxon>
        <taxon>Tracheophyta</taxon>
        <taxon>Spermatophyta</taxon>
        <taxon>Magnoliopsida</taxon>
        <taxon>eudicotyledons</taxon>
        <taxon>Gunneridae</taxon>
        <taxon>Pentapetalae</taxon>
        <taxon>Caryophyllales</taxon>
        <taxon>Cactineae</taxon>
        <taxon>Cactaceae</taxon>
        <taxon>Cactoideae</taxon>
        <taxon>Echinocereeae</taxon>
        <taxon>Carnegiea</taxon>
    </lineage>
</organism>
<dbReference type="AlphaFoldDB" id="A0A9Q1GSN0"/>
<dbReference type="Proteomes" id="UP001153076">
    <property type="component" value="Unassembled WGS sequence"/>
</dbReference>
<proteinExistence type="predicted"/>
<sequence length="299" mass="33495">MNFIENLVVKVSSDRISLTSVVKENSDTLKMLNANVNRIMKHVVDNETTKSNKHMIDTCTTTYVAHPLKSSEKKESSMQFKNADEMLVDRRPNIMKRQCLSMVVDSSTPRKTTMISPKIQIPFAKGLEFDMGGPRNPKLLTLHNSSIVDQHPLQSMFKCHSHRGGNQSEVTTSTPYLCSKWMRRILAEHNFSKDDMRSANELRKSLMSTIADNITRQVVEQVKKAMEVVGSAQPVPDGEPSHRSEGRSTFRLMEHGKDAVQSETSDRLPRERQGGCAAEEHVTRSAQGKIIVSATASTP</sequence>
<name>A0A9Q1GSN0_9CARY</name>